<dbReference type="Proteomes" id="UP001205105">
    <property type="component" value="Unassembled WGS sequence"/>
</dbReference>
<evidence type="ECO:0000313" key="1">
    <source>
        <dbReference type="EMBL" id="KAI7836738.1"/>
    </source>
</evidence>
<protein>
    <submittedName>
        <fullName evidence="1">Uncharacterized protein</fullName>
    </submittedName>
</protein>
<gene>
    <name evidence="1" type="ORF">COHA_009376</name>
</gene>
<name>A0AAD5DHY4_9CHLO</name>
<accession>A0AAD5DHY4</accession>
<comment type="caution">
    <text evidence="1">The sequence shown here is derived from an EMBL/GenBank/DDBJ whole genome shotgun (WGS) entry which is preliminary data.</text>
</comment>
<dbReference type="AlphaFoldDB" id="A0AAD5DHY4"/>
<dbReference type="EMBL" id="JADXDR010000177">
    <property type="protein sequence ID" value="KAI7836738.1"/>
    <property type="molecule type" value="Genomic_DNA"/>
</dbReference>
<proteinExistence type="predicted"/>
<keyword evidence="2" id="KW-1185">Reference proteome</keyword>
<evidence type="ECO:0000313" key="2">
    <source>
        <dbReference type="Proteomes" id="UP001205105"/>
    </source>
</evidence>
<organism evidence="1 2">
    <name type="scientific">Chlorella ohadii</name>
    <dbReference type="NCBI Taxonomy" id="2649997"/>
    <lineage>
        <taxon>Eukaryota</taxon>
        <taxon>Viridiplantae</taxon>
        <taxon>Chlorophyta</taxon>
        <taxon>core chlorophytes</taxon>
        <taxon>Trebouxiophyceae</taxon>
        <taxon>Chlorellales</taxon>
        <taxon>Chlorellaceae</taxon>
        <taxon>Chlorella clade</taxon>
        <taxon>Chlorella</taxon>
    </lineage>
</organism>
<reference evidence="1" key="1">
    <citation type="submission" date="2020-11" db="EMBL/GenBank/DDBJ databases">
        <title>Chlorella ohadii genome sequencing and assembly.</title>
        <authorList>
            <person name="Murik O."/>
            <person name="Treves H."/>
            <person name="Kedem I."/>
            <person name="Shotland Y."/>
            <person name="Kaplan A."/>
        </authorList>
    </citation>
    <scope>NUCLEOTIDE SEQUENCE</scope>
    <source>
        <strain evidence="1">1</strain>
    </source>
</reference>
<sequence>MPVEHLLERLQPQQAVQLLHRLSDSLGQPHFPGSQLDHRKPLVWLPAQDPEGLGLANLEPSYSETNMQKGCLRVRRSQTADGSDGGFQRARRRGAALVPIQPGMLEHQAILQLQAESGPAAAATRLLADEIGGPDRQCCCAICAYLRGEALTPRQRQQLRDYLEDGPFRYVLRYARTLVEEEVIPSSAVLSTGVLGDPACYLSASLPQLRDGMLCPGAQRSSHAEAAAEEGGSYQPPAQRSLPADLPALIAACVQDWATKRQKS</sequence>